<dbReference type="RefSeq" id="WP_346060647.1">
    <property type="nucleotide sequence ID" value="NZ_BAAADR010000001.1"/>
</dbReference>
<keyword evidence="1" id="KW-0472">Membrane</keyword>
<accession>A0ABW2EZP9</accession>
<gene>
    <name evidence="2" type="ORF">ACFQH5_12390</name>
</gene>
<dbReference type="EMBL" id="JBHSZP010000026">
    <property type="protein sequence ID" value="MFC7090346.1"/>
    <property type="molecule type" value="Genomic_DNA"/>
</dbReference>
<proteinExistence type="predicted"/>
<name>A0ABW2EZP9_9GAMM</name>
<organism evidence="2 3">
    <name type="scientific">Halomonas salifodinae</name>
    <dbReference type="NCBI Taxonomy" id="438745"/>
    <lineage>
        <taxon>Bacteria</taxon>
        <taxon>Pseudomonadati</taxon>
        <taxon>Pseudomonadota</taxon>
        <taxon>Gammaproteobacteria</taxon>
        <taxon>Oceanospirillales</taxon>
        <taxon>Halomonadaceae</taxon>
        <taxon>Halomonas</taxon>
    </lineage>
</organism>
<keyword evidence="1" id="KW-0812">Transmembrane</keyword>
<evidence type="ECO:0000313" key="3">
    <source>
        <dbReference type="Proteomes" id="UP001596411"/>
    </source>
</evidence>
<protein>
    <submittedName>
        <fullName evidence="2">Uncharacterized protein</fullName>
    </submittedName>
</protein>
<evidence type="ECO:0000313" key="2">
    <source>
        <dbReference type="EMBL" id="MFC7090346.1"/>
    </source>
</evidence>
<dbReference type="Proteomes" id="UP001596411">
    <property type="component" value="Unassembled WGS sequence"/>
</dbReference>
<comment type="caution">
    <text evidence="2">The sequence shown here is derived from an EMBL/GenBank/DDBJ whole genome shotgun (WGS) entry which is preliminary data.</text>
</comment>
<feature type="transmembrane region" description="Helical" evidence="1">
    <location>
        <begin position="60"/>
        <end position="77"/>
    </location>
</feature>
<sequence length="292" mass="33221">MDSKYKARLFRTALVGGALLLAWQASLASDTPAVILLGLGALWLLATSLFQEQSLRWPPLLPWQLVPGSLLAALLWVDPGRHGAWLWLWAILVMLPQPAWLLPVQGGLAGISWWRIQQDLIPEQGVLVGLLLGAVVLLGLGRALYLRPLWQGVSRRQRLLPGTRLWTREQLVHDLYRERLRCERKDYHAELLLLRTKARHCWPLVRWLVAHLEPDENVYRLDRCTLATLLISRNADNGSQRRNLLLETPPWPLKARAIDLGSRHALSLEQRALARQAEDLVILPRPRAVDHA</sequence>
<reference evidence="3" key="1">
    <citation type="journal article" date="2019" name="Int. J. Syst. Evol. Microbiol.">
        <title>The Global Catalogue of Microorganisms (GCM) 10K type strain sequencing project: providing services to taxonomists for standard genome sequencing and annotation.</title>
        <authorList>
            <consortium name="The Broad Institute Genomics Platform"/>
            <consortium name="The Broad Institute Genome Sequencing Center for Infectious Disease"/>
            <person name="Wu L."/>
            <person name="Ma J."/>
        </authorList>
    </citation>
    <scope>NUCLEOTIDE SEQUENCE [LARGE SCALE GENOMIC DNA]</scope>
    <source>
        <strain evidence="3">CGMCC 1.13666</strain>
    </source>
</reference>
<keyword evidence="1" id="KW-1133">Transmembrane helix</keyword>
<feature type="transmembrane region" description="Helical" evidence="1">
    <location>
        <begin position="84"/>
        <end position="104"/>
    </location>
</feature>
<keyword evidence="3" id="KW-1185">Reference proteome</keyword>
<feature type="transmembrane region" description="Helical" evidence="1">
    <location>
        <begin position="124"/>
        <end position="146"/>
    </location>
</feature>
<evidence type="ECO:0000256" key="1">
    <source>
        <dbReference type="SAM" id="Phobius"/>
    </source>
</evidence>